<evidence type="ECO:0000256" key="6">
    <source>
        <dbReference type="SAM" id="Phobius"/>
    </source>
</evidence>
<evidence type="ECO:0000259" key="7">
    <source>
        <dbReference type="PROSITE" id="PS51934"/>
    </source>
</evidence>
<evidence type="ECO:0000256" key="2">
    <source>
        <dbReference type="ARBA" id="ARBA00022679"/>
    </source>
</evidence>
<keyword evidence="4" id="KW-0443">Lipid metabolism</keyword>
<organism evidence="8 9">
    <name type="scientific">Pleuronectes platessa</name>
    <name type="common">European plaice</name>
    <dbReference type="NCBI Taxonomy" id="8262"/>
    <lineage>
        <taxon>Eukaryota</taxon>
        <taxon>Metazoa</taxon>
        <taxon>Chordata</taxon>
        <taxon>Craniata</taxon>
        <taxon>Vertebrata</taxon>
        <taxon>Euteleostomi</taxon>
        <taxon>Actinopterygii</taxon>
        <taxon>Neopterygii</taxon>
        <taxon>Teleostei</taxon>
        <taxon>Neoteleostei</taxon>
        <taxon>Acanthomorphata</taxon>
        <taxon>Carangaria</taxon>
        <taxon>Pleuronectiformes</taxon>
        <taxon>Pleuronectoidei</taxon>
        <taxon>Pleuronectidae</taxon>
        <taxon>Pleuronectes</taxon>
    </lineage>
</organism>
<dbReference type="InterPro" id="IPR051496">
    <property type="entry name" value="H-rev107_PLA/AT"/>
</dbReference>
<feature type="region of interest" description="Disordered" evidence="5">
    <location>
        <begin position="223"/>
        <end position="261"/>
    </location>
</feature>
<evidence type="ECO:0000256" key="3">
    <source>
        <dbReference type="ARBA" id="ARBA00022801"/>
    </source>
</evidence>
<evidence type="ECO:0000313" key="8">
    <source>
        <dbReference type="EMBL" id="CAB1438332.1"/>
    </source>
</evidence>
<feature type="transmembrane region" description="Helical" evidence="6">
    <location>
        <begin position="168"/>
        <end position="188"/>
    </location>
</feature>
<dbReference type="GO" id="GO:0070292">
    <property type="term" value="P:N-acylphosphatidylethanolamine metabolic process"/>
    <property type="evidence" value="ECO:0007669"/>
    <property type="project" value="TreeGrafter"/>
</dbReference>
<keyword evidence="6" id="KW-1133">Transmembrane helix</keyword>
<keyword evidence="6" id="KW-0812">Transmembrane</keyword>
<dbReference type="EMBL" id="CADEAL010002138">
    <property type="protein sequence ID" value="CAB1438332.1"/>
    <property type="molecule type" value="Genomic_DNA"/>
</dbReference>
<dbReference type="Proteomes" id="UP001153269">
    <property type="component" value="Unassembled WGS sequence"/>
</dbReference>
<name>A0A9N7UW63_PLEPL</name>
<dbReference type="AlphaFoldDB" id="A0A9N7UW63"/>
<dbReference type="PROSITE" id="PS51934">
    <property type="entry name" value="LRAT"/>
    <property type="match status" value="1"/>
</dbReference>
<evidence type="ECO:0000256" key="5">
    <source>
        <dbReference type="SAM" id="MobiDB-lite"/>
    </source>
</evidence>
<dbReference type="GO" id="GO:0004623">
    <property type="term" value="F:phospholipase A2 activity"/>
    <property type="evidence" value="ECO:0007669"/>
    <property type="project" value="TreeGrafter"/>
</dbReference>
<dbReference type="PANTHER" id="PTHR13943:SF31">
    <property type="entry name" value="PHOSPHOLIPASE A AND ACYLTRANSFERASE 3"/>
    <property type="match status" value="1"/>
</dbReference>
<sequence length="261" mass="28427">MARTFYGEPGDLIQIQHGLYWHWAVYIGGQEVVHFTTEGPMTFIGTVKRENFAKVVGSHSYQVNNQLDNIREARDPSIIVKEARAMVGRKFLYSILIYNCEHFATEMRYGKKTSDQGILAAMLASVTVAGVALVVEAPVVVVGALGVGVVSGLKKLPQGQVRGRSVKLLAGVCGGVGAAGLAWSPASARHPTLFLRLRPESSMKSRLGNGCTLSTFWESEKMTNQGKREGGVEGGMERWNESHMKRRARRTRSGGGGSDYP</sequence>
<dbReference type="PANTHER" id="PTHR13943">
    <property type="entry name" value="HRAS-LIKE SUPPRESSOR - RELATED"/>
    <property type="match status" value="1"/>
</dbReference>
<comment type="similarity">
    <text evidence="1">Belongs to the H-rev107 family.</text>
</comment>
<feature type="domain" description="LRAT" evidence="7">
    <location>
        <begin position="12"/>
        <end position="116"/>
    </location>
</feature>
<gene>
    <name evidence="8" type="ORF">PLEPLA_LOCUS26275</name>
</gene>
<evidence type="ECO:0000313" key="9">
    <source>
        <dbReference type="Proteomes" id="UP001153269"/>
    </source>
</evidence>
<dbReference type="GO" id="GO:0005737">
    <property type="term" value="C:cytoplasm"/>
    <property type="evidence" value="ECO:0007669"/>
    <property type="project" value="TreeGrafter"/>
</dbReference>
<dbReference type="Gene3D" id="3.90.1720.10">
    <property type="entry name" value="endopeptidase domain like (from Nostoc punctiforme)"/>
    <property type="match status" value="1"/>
</dbReference>
<evidence type="ECO:0000256" key="1">
    <source>
        <dbReference type="ARBA" id="ARBA00007824"/>
    </source>
</evidence>
<keyword evidence="2" id="KW-0808">Transferase</keyword>
<feature type="compositionally biased region" description="Basic and acidic residues" evidence="5">
    <location>
        <begin position="223"/>
        <end position="243"/>
    </location>
</feature>
<reference evidence="8" key="1">
    <citation type="submission" date="2020-03" db="EMBL/GenBank/DDBJ databases">
        <authorList>
            <person name="Weist P."/>
        </authorList>
    </citation>
    <scope>NUCLEOTIDE SEQUENCE</scope>
</reference>
<protein>
    <recommendedName>
        <fullName evidence="7">LRAT domain-containing protein</fullName>
    </recommendedName>
</protein>
<dbReference type="Pfam" id="PF04970">
    <property type="entry name" value="LRAT"/>
    <property type="match status" value="1"/>
</dbReference>
<dbReference type="GO" id="GO:0008970">
    <property type="term" value="F:phospholipase A1 activity"/>
    <property type="evidence" value="ECO:0007669"/>
    <property type="project" value="TreeGrafter"/>
</dbReference>
<keyword evidence="9" id="KW-1185">Reference proteome</keyword>
<feature type="transmembrane region" description="Helical" evidence="6">
    <location>
        <begin position="117"/>
        <end position="148"/>
    </location>
</feature>
<keyword evidence="3" id="KW-0378">Hydrolase</keyword>
<evidence type="ECO:0000256" key="4">
    <source>
        <dbReference type="ARBA" id="ARBA00023098"/>
    </source>
</evidence>
<comment type="caution">
    <text evidence="8">The sequence shown here is derived from an EMBL/GenBank/DDBJ whole genome shotgun (WGS) entry which is preliminary data.</text>
</comment>
<dbReference type="InterPro" id="IPR007053">
    <property type="entry name" value="LRAT_dom"/>
</dbReference>
<accession>A0A9N7UW63</accession>
<proteinExistence type="inferred from homology"/>
<dbReference type="GO" id="GO:0016410">
    <property type="term" value="F:N-acyltransferase activity"/>
    <property type="evidence" value="ECO:0007669"/>
    <property type="project" value="TreeGrafter"/>
</dbReference>
<keyword evidence="6" id="KW-0472">Membrane</keyword>